<dbReference type="OrthoDB" id="44386at2759"/>
<evidence type="ECO:0000313" key="2">
    <source>
        <dbReference type="Proteomes" id="UP000693970"/>
    </source>
</evidence>
<dbReference type="Proteomes" id="UP000693970">
    <property type="component" value="Unassembled WGS sequence"/>
</dbReference>
<sequence>MKHTSASMDFLGKKSKLMGATRVFESSPEYVTKNGDWFHTDMVIGAGVEEIGDDSVHPRAPQSDGFHRDNGWARSAFHLHNFFADFNTTRYKCLTYVHPDRQALTKPLEELYADFRLLSNRSDGPINSGAGYEERQDFQRVEGGLEIRHPVFPMYFHDEDYRRRKHDAVLWLVNEDEYSRMKRLNLTAEELEMDAFTHSVFERPRDLFGPIKHEFKRFDIRLRKKLKCCNTKLKDWKF</sequence>
<reference evidence="1" key="2">
    <citation type="submission" date="2021-04" db="EMBL/GenBank/DDBJ databases">
        <authorList>
            <person name="Podell S."/>
        </authorList>
    </citation>
    <scope>NUCLEOTIDE SEQUENCE</scope>
    <source>
        <strain evidence="1">Hildebrandi</strain>
    </source>
</reference>
<dbReference type="AlphaFoldDB" id="A0A9K3Q485"/>
<accession>A0A9K3Q485</accession>
<proteinExistence type="predicted"/>
<gene>
    <name evidence="1" type="ORF">IV203_027867</name>
</gene>
<keyword evidence="2" id="KW-1185">Reference proteome</keyword>
<dbReference type="EMBL" id="JAGRRH010000005">
    <property type="protein sequence ID" value="KAG7370121.1"/>
    <property type="molecule type" value="Genomic_DNA"/>
</dbReference>
<name>A0A9K3Q485_9STRA</name>
<organism evidence="1 2">
    <name type="scientific">Nitzschia inconspicua</name>
    <dbReference type="NCBI Taxonomy" id="303405"/>
    <lineage>
        <taxon>Eukaryota</taxon>
        <taxon>Sar</taxon>
        <taxon>Stramenopiles</taxon>
        <taxon>Ochrophyta</taxon>
        <taxon>Bacillariophyta</taxon>
        <taxon>Bacillariophyceae</taxon>
        <taxon>Bacillariophycidae</taxon>
        <taxon>Bacillariales</taxon>
        <taxon>Bacillariaceae</taxon>
        <taxon>Nitzschia</taxon>
    </lineage>
</organism>
<evidence type="ECO:0000313" key="1">
    <source>
        <dbReference type="EMBL" id="KAG7370121.1"/>
    </source>
</evidence>
<comment type="caution">
    <text evidence="1">The sequence shown here is derived from an EMBL/GenBank/DDBJ whole genome shotgun (WGS) entry which is preliminary data.</text>
</comment>
<reference evidence="1" key="1">
    <citation type="journal article" date="2021" name="Sci. Rep.">
        <title>Diploid genomic architecture of Nitzschia inconspicua, an elite biomass production diatom.</title>
        <authorList>
            <person name="Oliver A."/>
            <person name="Podell S."/>
            <person name="Pinowska A."/>
            <person name="Traller J.C."/>
            <person name="Smith S.R."/>
            <person name="McClure R."/>
            <person name="Beliaev A."/>
            <person name="Bohutskyi P."/>
            <person name="Hill E.A."/>
            <person name="Rabines A."/>
            <person name="Zheng H."/>
            <person name="Allen L.Z."/>
            <person name="Kuo A."/>
            <person name="Grigoriev I.V."/>
            <person name="Allen A.E."/>
            <person name="Hazlebeck D."/>
            <person name="Allen E.E."/>
        </authorList>
    </citation>
    <scope>NUCLEOTIDE SEQUENCE</scope>
    <source>
        <strain evidence="1">Hildebrandi</strain>
    </source>
</reference>
<protein>
    <submittedName>
        <fullName evidence="1">Uncharacterized protein</fullName>
    </submittedName>
</protein>